<dbReference type="eggNOG" id="KOG3901">
    <property type="taxonomic scope" value="Eukaryota"/>
</dbReference>
<keyword evidence="9" id="KW-1185">Reference proteome</keyword>
<protein>
    <recommendedName>
        <fullName evidence="6">Transcription initiation factor TFIID subunit 13</fullName>
    </recommendedName>
</protein>
<dbReference type="FunCoup" id="Q6BST2">
    <property type="interactions" value="430"/>
</dbReference>
<evidence type="ECO:0000313" key="9">
    <source>
        <dbReference type="Proteomes" id="UP000000599"/>
    </source>
</evidence>
<comment type="similarity">
    <text evidence="5">Belongs to the TAF13 family.</text>
</comment>
<dbReference type="PANTHER" id="PTHR11380">
    <property type="entry name" value="TRANSCRIPTION INITIATION FACTOR TFIID/SUPT3-RELATED"/>
    <property type="match status" value="1"/>
</dbReference>
<dbReference type="InterPro" id="IPR009072">
    <property type="entry name" value="Histone-fold"/>
</dbReference>
<keyword evidence="3" id="KW-0804">Transcription</keyword>
<dbReference type="Proteomes" id="UP000000599">
    <property type="component" value="Chromosome D"/>
</dbReference>
<dbReference type="STRING" id="284592.Q6BST2"/>
<evidence type="ECO:0000256" key="2">
    <source>
        <dbReference type="ARBA" id="ARBA00023015"/>
    </source>
</evidence>
<comment type="subcellular location">
    <subcellularLocation>
        <location evidence="1">Nucleus</location>
    </subcellularLocation>
</comment>
<proteinExistence type="inferred from homology"/>
<organism evidence="8 9">
    <name type="scientific">Debaryomyces hansenii (strain ATCC 36239 / CBS 767 / BCRC 21394 / JCM 1990 / NBRC 0083 / IGC 2968)</name>
    <name type="common">Yeast</name>
    <name type="synonym">Torulaspora hansenii</name>
    <dbReference type="NCBI Taxonomy" id="284592"/>
    <lineage>
        <taxon>Eukaryota</taxon>
        <taxon>Fungi</taxon>
        <taxon>Dikarya</taxon>
        <taxon>Ascomycota</taxon>
        <taxon>Saccharomycotina</taxon>
        <taxon>Pichiomycetes</taxon>
        <taxon>Debaryomycetaceae</taxon>
        <taxon>Debaryomyces</taxon>
    </lineage>
</organism>
<evidence type="ECO:0000313" key="8">
    <source>
        <dbReference type="EMBL" id="CAG86882.1"/>
    </source>
</evidence>
<evidence type="ECO:0000256" key="6">
    <source>
        <dbReference type="ARBA" id="ARBA00040136"/>
    </source>
</evidence>
<dbReference type="RefSeq" id="XP_458738.1">
    <property type="nucleotide sequence ID" value="XM_458738.1"/>
</dbReference>
<feature type="compositionally biased region" description="Basic and acidic residues" evidence="7">
    <location>
        <begin position="138"/>
        <end position="148"/>
    </location>
</feature>
<dbReference type="PANTHER" id="PTHR11380:SF5">
    <property type="entry name" value="TRANSCRIPTION INITIATION FACTOR TFIID SUBUNIT 13"/>
    <property type="match status" value="1"/>
</dbReference>
<dbReference type="GeneID" id="2901000"/>
<name>Q6BST2_DEBHA</name>
<sequence>MWCFFARMSFNTQPPITNTKRRRKQRLFTRDIEQLLYSLGDGPYTSDQTVNALEETLVTYLSELCHTTLQFARNQGRSRVKIDDFPFALRNDPYKLSRLEYIINQSQKIEKAKKIFDDKNVVSNLSATEKDNDDNDDDNNKHKDEQSIPKKKKRKVTGNVTLRQQDEGSDEN</sequence>
<dbReference type="KEGG" id="dha:DEHA2D06446g"/>
<accession>Q6BST2</accession>
<dbReference type="Gene3D" id="1.10.20.10">
    <property type="entry name" value="Histone, subunit A"/>
    <property type="match status" value="1"/>
</dbReference>
<dbReference type="GO" id="GO:0051123">
    <property type="term" value="P:RNA polymerase II preinitiation complex assembly"/>
    <property type="evidence" value="ECO:0007669"/>
    <property type="project" value="TreeGrafter"/>
</dbReference>
<evidence type="ECO:0000256" key="3">
    <source>
        <dbReference type="ARBA" id="ARBA00023163"/>
    </source>
</evidence>
<dbReference type="Pfam" id="PF02269">
    <property type="entry name" value="TFIID-18kDa"/>
    <property type="match status" value="1"/>
</dbReference>
<dbReference type="HOGENOM" id="CLU_076665_0_0_1"/>
<feature type="region of interest" description="Disordered" evidence="7">
    <location>
        <begin position="126"/>
        <end position="172"/>
    </location>
</feature>
<dbReference type="InterPro" id="IPR003195">
    <property type="entry name" value="TFIID_TAF13"/>
</dbReference>
<evidence type="ECO:0000256" key="5">
    <source>
        <dbReference type="ARBA" id="ARBA00038392"/>
    </source>
</evidence>
<dbReference type="OMA" id="QLMKDAD"/>
<dbReference type="GO" id="GO:0046982">
    <property type="term" value="F:protein heterodimerization activity"/>
    <property type="evidence" value="ECO:0007669"/>
    <property type="project" value="InterPro"/>
</dbReference>
<dbReference type="SUPFAM" id="SSF47113">
    <property type="entry name" value="Histone-fold"/>
    <property type="match status" value="1"/>
</dbReference>
<dbReference type="GO" id="GO:0005669">
    <property type="term" value="C:transcription factor TFIID complex"/>
    <property type="evidence" value="ECO:0007669"/>
    <property type="project" value="TreeGrafter"/>
</dbReference>
<reference evidence="8 9" key="1">
    <citation type="journal article" date="2004" name="Nature">
        <title>Genome evolution in yeasts.</title>
        <authorList>
            <consortium name="Genolevures"/>
            <person name="Dujon B."/>
            <person name="Sherman D."/>
            <person name="Fischer G."/>
            <person name="Durrens P."/>
            <person name="Casaregola S."/>
            <person name="Lafontaine I."/>
            <person name="de Montigny J."/>
            <person name="Marck C."/>
            <person name="Neuveglise C."/>
            <person name="Talla E."/>
            <person name="Goffard N."/>
            <person name="Frangeul L."/>
            <person name="Aigle M."/>
            <person name="Anthouard V."/>
            <person name="Babour A."/>
            <person name="Barbe V."/>
            <person name="Barnay S."/>
            <person name="Blanchin S."/>
            <person name="Beckerich J.M."/>
            <person name="Beyne E."/>
            <person name="Bleykasten C."/>
            <person name="Boisrame A."/>
            <person name="Boyer J."/>
            <person name="Cattolico L."/>
            <person name="Confanioleri F."/>
            <person name="de Daruvar A."/>
            <person name="Despons L."/>
            <person name="Fabre E."/>
            <person name="Fairhead C."/>
            <person name="Ferry-Dumazet H."/>
            <person name="Groppi A."/>
            <person name="Hantraye F."/>
            <person name="Hennequin C."/>
            <person name="Jauniaux N."/>
            <person name="Joyet P."/>
            <person name="Kachouri R."/>
            <person name="Kerrest A."/>
            <person name="Koszul R."/>
            <person name="Lemaire M."/>
            <person name="Lesur I."/>
            <person name="Ma L."/>
            <person name="Muller H."/>
            <person name="Nicaud J.M."/>
            <person name="Nikolski M."/>
            <person name="Oztas S."/>
            <person name="Ozier-Kalogeropoulos O."/>
            <person name="Pellenz S."/>
            <person name="Potier S."/>
            <person name="Richard G.F."/>
            <person name="Straub M.L."/>
            <person name="Suleau A."/>
            <person name="Swennene D."/>
            <person name="Tekaia F."/>
            <person name="Wesolowski-Louvel M."/>
            <person name="Westhof E."/>
            <person name="Wirth B."/>
            <person name="Zeniou-Meyer M."/>
            <person name="Zivanovic I."/>
            <person name="Bolotin-Fukuhara M."/>
            <person name="Thierry A."/>
            <person name="Bouchier C."/>
            <person name="Caudron B."/>
            <person name="Scarpelli C."/>
            <person name="Gaillardin C."/>
            <person name="Weissenbach J."/>
            <person name="Wincker P."/>
            <person name="Souciet J.L."/>
        </authorList>
    </citation>
    <scope>NUCLEOTIDE SEQUENCE [LARGE SCALE GENOMIC DNA]</scope>
    <source>
        <strain evidence="9">ATCC 36239 / CBS 767 / BCRC 21394 / JCM 1990 / NBRC 0083 / IGC 2968</strain>
    </source>
</reference>
<keyword evidence="2" id="KW-0805">Transcription regulation</keyword>
<dbReference type="InParanoid" id="Q6BST2"/>
<evidence type="ECO:0000256" key="1">
    <source>
        <dbReference type="ARBA" id="ARBA00004123"/>
    </source>
</evidence>
<dbReference type="OrthoDB" id="10266074at2759"/>
<keyword evidence="4" id="KW-0539">Nucleus</keyword>
<dbReference type="EMBL" id="CR382136">
    <property type="protein sequence ID" value="CAG86882.1"/>
    <property type="molecule type" value="Genomic_DNA"/>
</dbReference>
<dbReference type="VEuPathDB" id="FungiDB:DEHA2D06446g"/>
<gene>
    <name evidence="8" type="ordered locus">DEHA2D06446g</name>
</gene>
<evidence type="ECO:0000256" key="7">
    <source>
        <dbReference type="SAM" id="MobiDB-lite"/>
    </source>
</evidence>
<evidence type="ECO:0000256" key="4">
    <source>
        <dbReference type="ARBA" id="ARBA00023242"/>
    </source>
</evidence>
<dbReference type="AlphaFoldDB" id="Q6BST2"/>